<reference evidence="2 3" key="1">
    <citation type="submission" date="2019-02" db="EMBL/GenBank/DDBJ databases">
        <title>Kribbella capetownensis sp. nov. and Kribbella speibonae sp. nov., isolated from soil.</title>
        <authorList>
            <person name="Curtis S.M."/>
            <person name="Norton I."/>
            <person name="Everest G.J."/>
            <person name="Meyers P.R."/>
        </authorList>
    </citation>
    <scope>NUCLEOTIDE SEQUENCE [LARGE SCALE GENOMIC DNA]</scope>
    <source>
        <strain evidence="2 3">SK5</strain>
    </source>
</reference>
<accession>A0ABY2AI51</accession>
<organism evidence="2 3">
    <name type="scientific">Kribbella speibonae</name>
    <dbReference type="NCBI Taxonomy" id="1572660"/>
    <lineage>
        <taxon>Bacteria</taxon>
        <taxon>Bacillati</taxon>
        <taxon>Actinomycetota</taxon>
        <taxon>Actinomycetes</taxon>
        <taxon>Propionibacteriales</taxon>
        <taxon>Kribbellaceae</taxon>
        <taxon>Kribbella</taxon>
    </lineage>
</organism>
<dbReference type="InterPro" id="IPR011009">
    <property type="entry name" value="Kinase-like_dom_sf"/>
</dbReference>
<dbReference type="SUPFAM" id="SSF56112">
    <property type="entry name" value="Protein kinase-like (PK-like)"/>
    <property type="match status" value="1"/>
</dbReference>
<evidence type="ECO:0000313" key="3">
    <source>
        <dbReference type="Proteomes" id="UP000292385"/>
    </source>
</evidence>
<evidence type="ECO:0000313" key="2">
    <source>
        <dbReference type="EMBL" id="TCC28141.1"/>
    </source>
</evidence>
<dbReference type="Pfam" id="PF01636">
    <property type="entry name" value="APH"/>
    <property type="match status" value="1"/>
</dbReference>
<evidence type="ECO:0000259" key="1">
    <source>
        <dbReference type="Pfam" id="PF01636"/>
    </source>
</evidence>
<name>A0ABY2AI51_9ACTN</name>
<dbReference type="Proteomes" id="UP000292385">
    <property type="component" value="Unassembled WGS sequence"/>
</dbReference>
<feature type="domain" description="Aminoglycoside phosphotransferase" evidence="1">
    <location>
        <begin position="53"/>
        <end position="229"/>
    </location>
</feature>
<keyword evidence="3" id="KW-1185">Reference proteome</keyword>
<dbReference type="RefSeq" id="WP_131460796.1">
    <property type="nucleotide sequence ID" value="NZ_SJJY01000001.1"/>
</dbReference>
<proteinExistence type="predicted"/>
<sequence length="286" mass="32467">MAALTATYVHEVLRRDLDASGWQVSEPLGSLGTTRMARRGQDAVVVKLVDTPLDIMTRLSELGVTPLVVAAGEHERVRYMIQQVVSGPHPDHDWFGSHVAEWAEMVRCYLDDVPLRQMLATVPGRWRVTVDDAVTFFDDAPAPRSAALQEASFQAAFKHWQQQSDAIVRLPLRPIHPDPHWNNYVIAAGRPYLIDWEHIDLSDPMRDVGYQVWGFLRQRRWVEFLEGVGLSDAGSLEAAVCWWAGFKVLMNAFWNDSQGDERGAAFHAELFRAAVEQRTWVDHLTR</sequence>
<dbReference type="EMBL" id="SJJY01000001">
    <property type="protein sequence ID" value="TCC28141.1"/>
    <property type="molecule type" value="Genomic_DNA"/>
</dbReference>
<comment type="caution">
    <text evidence="2">The sequence shown here is derived from an EMBL/GenBank/DDBJ whole genome shotgun (WGS) entry which is preliminary data.</text>
</comment>
<dbReference type="Gene3D" id="3.90.1200.10">
    <property type="match status" value="1"/>
</dbReference>
<gene>
    <name evidence="2" type="ORF">E0H58_09535</name>
</gene>
<protein>
    <recommendedName>
        <fullName evidence="1">Aminoglycoside phosphotransferase domain-containing protein</fullName>
    </recommendedName>
</protein>
<dbReference type="InterPro" id="IPR002575">
    <property type="entry name" value="Aminoglycoside_PTrfase"/>
</dbReference>